<organism evidence="3 4">
    <name type="scientific">Clostridium tetanomorphum</name>
    <dbReference type="NCBI Taxonomy" id="1553"/>
    <lineage>
        <taxon>Bacteria</taxon>
        <taxon>Bacillati</taxon>
        <taxon>Bacillota</taxon>
        <taxon>Clostridia</taxon>
        <taxon>Eubacteriales</taxon>
        <taxon>Clostridiaceae</taxon>
        <taxon>Clostridium</taxon>
    </lineage>
</organism>
<evidence type="ECO:0000256" key="1">
    <source>
        <dbReference type="PROSITE-ProRule" id="PRU00703"/>
    </source>
</evidence>
<feature type="domain" description="CBS" evidence="2">
    <location>
        <begin position="1"/>
        <end position="59"/>
    </location>
</feature>
<keyword evidence="1" id="KW-0129">CBS domain</keyword>
<evidence type="ECO:0000313" key="3">
    <source>
        <dbReference type="EMBL" id="MBC2400056.1"/>
    </source>
</evidence>
<dbReference type="InterPro" id="IPR005835">
    <property type="entry name" value="NTP_transferase_dom"/>
</dbReference>
<protein>
    <submittedName>
        <fullName evidence="3">NTP transferase domain-containing protein</fullName>
    </submittedName>
</protein>
<dbReference type="GO" id="GO:0016740">
    <property type="term" value="F:transferase activity"/>
    <property type="evidence" value="ECO:0007669"/>
    <property type="project" value="UniProtKB-KW"/>
</dbReference>
<dbReference type="PROSITE" id="PS51371">
    <property type="entry name" value="CBS"/>
    <property type="match status" value="2"/>
</dbReference>
<sequence length="360" mass="41080">MKTNLRQLLINKSYSIRCVLQVIDKGSEGIVLVVDDQEKLIGTVTDGDIRRALIKGYKLENSIEEIINYNPIYATVNMPKNEIKEVLIKNAIKDIPIIDDKSRVVDLISIRDILLPEGRQNSVVIMAGGLGTRLKDLTREVPKPMLKVGEDPMLQHIINNFKQYGYNNILISVNYKAEIIENYFQDGFAYGVKISYIKENKRLGTAGGIKLAEDYLGKPFFVINGDVFTNLNVQNMMEFHIDNEFDITVGVRKHTFRIPYGVIDAENNLINSIKEKPAIDYLINAGVYCINPNLIKYIPQDTYYEITDLINICIKNGLKVGSYEIKEYWMDIGKIEDYNKVNKDVYDLVCCDKVGKENDK</sequence>
<dbReference type="EMBL" id="JAAZWO010000046">
    <property type="protein sequence ID" value="MBC2400056.1"/>
    <property type="molecule type" value="Genomic_DNA"/>
</dbReference>
<dbReference type="Gene3D" id="3.10.580.10">
    <property type="entry name" value="CBS-domain"/>
    <property type="match status" value="1"/>
</dbReference>
<keyword evidence="4" id="KW-1185">Reference proteome</keyword>
<dbReference type="InterPro" id="IPR029044">
    <property type="entry name" value="Nucleotide-diphossugar_trans"/>
</dbReference>
<accession>A0A923EDG2</accession>
<dbReference type="Pfam" id="PF00571">
    <property type="entry name" value="CBS"/>
    <property type="match status" value="2"/>
</dbReference>
<evidence type="ECO:0000259" key="2">
    <source>
        <dbReference type="PROSITE" id="PS51371"/>
    </source>
</evidence>
<name>A0A923EDG2_CLOTT</name>
<comment type="caution">
    <text evidence="3">The sequence shown here is derived from an EMBL/GenBank/DDBJ whole genome shotgun (WGS) entry which is preliminary data.</text>
</comment>
<dbReference type="PANTHER" id="PTHR22572">
    <property type="entry name" value="SUGAR-1-PHOSPHATE GUANYL TRANSFERASE"/>
    <property type="match status" value="1"/>
</dbReference>
<keyword evidence="3" id="KW-0808">Transferase</keyword>
<reference evidence="3 4" key="1">
    <citation type="submission" date="2020-04" db="EMBL/GenBank/DDBJ databases">
        <title>Genomic insights into acetone-butanol-ethanol (ABE) fermentation by sequencing solventogenic clostridia strains.</title>
        <authorList>
            <person name="Brown S."/>
        </authorList>
    </citation>
    <scope>NUCLEOTIDE SEQUENCE [LARGE SCALE GENOMIC DNA]</scope>
    <source>
        <strain evidence="3 4">DJ011</strain>
    </source>
</reference>
<dbReference type="AlphaFoldDB" id="A0A923EDG2"/>
<dbReference type="SUPFAM" id="SSF54631">
    <property type="entry name" value="CBS-domain pair"/>
    <property type="match status" value="1"/>
</dbReference>
<dbReference type="Pfam" id="PF00483">
    <property type="entry name" value="NTP_transferase"/>
    <property type="match status" value="1"/>
</dbReference>
<gene>
    <name evidence="3" type="ORF">HGG79_20200</name>
</gene>
<dbReference type="CDD" id="cd04607">
    <property type="entry name" value="CBS_pair_NTP_transferase_assoc"/>
    <property type="match status" value="1"/>
</dbReference>
<dbReference type="InterPro" id="IPR000644">
    <property type="entry name" value="CBS_dom"/>
</dbReference>
<dbReference type="RefSeq" id="WP_173680362.1">
    <property type="nucleotide sequence ID" value="NZ_JAAZWO010000046.1"/>
</dbReference>
<dbReference type="InterPro" id="IPR046342">
    <property type="entry name" value="CBS_dom_sf"/>
</dbReference>
<dbReference type="SUPFAM" id="SSF53448">
    <property type="entry name" value="Nucleotide-diphospho-sugar transferases"/>
    <property type="match status" value="1"/>
</dbReference>
<dbReference type="CDD" id="cd06426">
    <property type="entry name" value="NTP_transferase_like_2"/>
    <property type="match status" value="1"/>
</dbReference>
<evidence type="ECO:0000313" key="4">
    <source>
        <dbReference type="Proteomes" id="UP000563151"/>
    </source>
</evidence>
<proteinExistence type="predicted"/>
<dbReference type="InterPro" id="IPR050486">
    <property type="entry name" value="Mannose-1P_guanyltransferase"/>
</dbReference>
<dbReference type="SMART" id="SM00116">
    <property type="entry name" value="CBS"/>
    <property type="match status" value="2"/>
</dbReference>
<dbReference type="Gene3D" id="3.90.550.10">
    <property type="entry name" value="Spore Coat Polysaccharide Biosynthesis Protein SpsA, Chain A"/>
    <property type="match status" value="1"/>
</dbReference>
<dbReference type="Proteomes" id="UP000563151">
    <property type="component" value="Unassembled WGS sequence"/>
</dbReference>
<feature type="domain" description="CBS" evidence="2">
    <location>
        <begin position="67"/>
        <end position="123"/>
    </location>
</feature>